<sequence>KSAHLLTCALFIGSLIIGLLTTTICSVPVHINTPTSQQKFSQQMLMSFIRRKIDNARNLVAVWNPLNSRGNNCNFDIRLIFVLILSVYTTTVSMSSHEQTMAQREFASKSTEFAMKLFNFMHNKDPTKNIIYSPFSIQTCVGMARIGAVGETAAELDRGLGLPSNDVTAIANSFHNVLDTYKDSPILMMANKIYVKQGYSIKKEFNEIASAKFFSSADSINFGDSTNAANTINKWIESKTNNIIKDLITPDAVTDDTRVVLVNAIYFKGEWKYQFPDYATFDDDFYLNEVDKVQVPMMNVKEKFGYGVISELDATVLEMPYKDSDLSMVVILPNSRTGLASLQEKLKDFNLSDITQHLQETKVIVKFPKFKAEYNIELNDALKNLGMGRMFSNNAEFDNMLESHEPLQVSKVVHKAYIEVNEVGTEAAGASAVLVSRITSVGAPEPLPRKFIADRPFAYIIKNKANIILFAGQKVRK</sequence>
<dbReference type="InterPro" id="IPR042185">
    <property type="entry name" value="Serpin_sf_2"/>
</dbReference>
<feature type="non-terminal residue" evidence="6">
    <location>
        <position position="1"/>
    </location>
</feature>
<evidence type="ECO:0000256" key="2">
    <source>
        <dbReference type="ARBA" id="ARBA00022690"/>
    </source>
</evidence>
<reference evidence="6" key="1">
    <citation type="submission" date="2014-11" db="EMBL/GenBank/DDBJ databases">
        <authorList>
            <person name="Geib S."/>
        </authorList>
    </citation>
    <scope>NUCLEOTIDE SEQUENCE</scope>
</reference>
<dbReference type="InterPro" id="IPR042178">
    <property type="entry name" value="Serpin_sf_1"/>
</dbReference>
<dbReference type="SUPFAM" id="SSF56574">
    <property type="entry name" value="Serpins"/>
    <property type="match status" value="1"/>
</dbReference>
<keyword evidence="2" id="KW-0646">Protease inhibitor</keyword>
<protein>
    <submittedName>
        <fullName evidence="6">Neuroserpin</fullName>
    </submittedName>
</protein>
<dbReference type="InterPro" id="IPR000215">
    <property type="entry name" value="Serpin_fam"/>
</dbReference>
<feature type="domain" description="Serpin" evidence="5">
    <location>
        <begin position="115"/>
        <end position="477"/>
    </location>
</feature>
<dbReference type="PANTHER" id="PTHR11461">
    <property type="entry name" value="SERINE PROTEASE INHIBITOR, SERPIN"/>
    <property type="match status" value="1"/>
</dbReference>
<dbReference type="AlphaFoldDB" id="A0A0A1XA71"/>
<evidence type="ECO:0000256" key="3">
    <source>
        <dbReference type="ARBA" id="ARBA00022900"/>
    </source>
</evidence>
<organism evidence="6">
    <name type="scientific">Zeugodacus cucurbitae</name>
    <name type="common">Melon fruit fly</name>
    <name type="synonym">Bactrocera cucurbitae</name>
    <dbReference type="NCBI Taxonomy" id="28588"/>
    <lineage>
        <taxon>Eukaryota</taxon>
        <taxon>Metazoa</taxon>
        <taxon>Ecdysozoa</taxon>
        <taxon>Arthropoda</taxon>
        <taxon>Hexapoda</taxon>
        <taxon>Insecta</taxon>
        <taxon>Pterygota</taxon>
        <taxon>Neoptera</taxon>
        <taxon>Endopterygota</taxon>
        <taxon>Diptera</taxon>
        <taxon>Brachycera</taxon>
        <taxon>Muscomorpha</taxon>
        <taxon>Tephritoidea</taxon>
        <taxon>Tephritidae</taxon>
        <taxon>Zeugodacus</taxon>
        <taxon>Zeugodacus</taxon>
    </lineage>
</organism>
<evidence type="ECO:0000256" key="4">
    <source>
        <dbReference type="RuleBase" id="RU000411"/>
    </source>
</evidence>
<keyword evidence="3" id="KW-0722">Serine protease inhibitor</keyword>
<dbReference type="InterPro" id="IPR036186">
    <property type="entry name" value="Serpin_sf"/>
</dbReference>
<dbReference type="GO" id="GO:0005615">
    <property type="term" value="C:extracellular space"/>
    <property type="evidence" value="ECO:0007669"/>
    <property type="project" value="InterPro"/>
</dbReference>
<proteinExistence type="inferred from homology"/>
<dbReference type="GO" id="GO:0004867">
    <property type="term" value="F:serine-type endopeptidase inhibitor activity"/>
    <property type="evidence" value="ECO:0007669"/>
    <property type="project" value="UniProtKB-KW"/>
</dbReference>
<gene>
    <name evidence="6" type="primary">Serpini1_2</name>
    <name evidence="6" type="ORF">g.32597</name>
</gene>
<dbReference type="Gene3D" id="3.30.497.10">
    <property type="entry name" value="Antithrombin, subunit I, domain 2"/>
    <property type="match status" value="1"/>
</dbReference>
<reference evidence="6" key="2">
    <citation type="journal article" date="2015" name="Gigascience">
        <title>Reconstructing a comprehensive transcriptome assembly of a white-pupal translocated strain of the pest fruit fly Bactrocera cucurbitae.</title>
        <authorList>
            <person name="Sim S.B."/>
            <person name="Calla B."/>
            <person name="Hall B."/>
            <person name="DeRego T."/>
            <person name="Geib S.M."/>
        </authorList>
    </citation>
    <scope>NUCLEOTIDE SEQUENCE</scope>
</reference>
<dbReference type="EMBL" id="GBXI01006093">
    <property type="protein sequence ID" value="JAD08199.1"/>
    <property type="molecule type" value="Transcribed_RNA"/>
</dbReference>
<dbReference type="PANTHER" id="PTHR11461:SF211">
    <property type="entry name" value="GH10112P-RELATED"/>
    <property type="match status" value="1"/>
</dbReference>
<dbReference type="Gene3D" id="2.30.39.10">
    <property type="entry name" value="Alpha-1-antitrypsin, domain 1"/>
    <property type="match status" value="1"/>
</dbReference>
<evidence type="ECO:0000259" key="5">
    <source>
        <dbReference type="SMART" id="SM00093"/>
    </source>
</evidence>
<evidence type="ECO:0000313" key="6">
    <source>
        <dbReference type="EMBL" id="JAD08199.1"/>
    </source>
</evidence>
<dbReference type="InterPro" id="IPR023796">
    <property type="entry name" value="Serpin_dom"/>
</dbReference>
<evidence type="ECO:0000256" key="1">
    <source>
        <dbReference type="ARBA" id="ARBA00009500"/>
    </source>
</evidence>
<dbReference type="SMART" id="SM00093">
    <property type="entry name" value="SERPIN"/>
    <property type="match status" value="1"/>
</dbReference>
<dbReference type="Pfam" id="PF00079">
    <property type="entry name" value="Serpin"/>
    <property type="match status" value="1"/>
</dbReference>
<dbReference type="CDD" id="cd19601">
    <property type="entry name" value="serpin42Da-like"/>
    <property type="match status" value="1"/>
</dbReference>
<accession>A0A0A1XA71</accession>
<comment type="similarity">
    <text evidence="1 4">Belongs to the serpin family.</text>
</comment>
<name>A0A0A1XA71_ZEUCU</name>